<keyword evidence="3" id="KW-1185">Reference proteome</keyword>
<evidence type="ECO:0000313" key="2">
    <source>
        <dbReference type="EMBL" id="MCX3058395.1"/>
    </source>
</evidence>
<feature type="compositionally biased region" description="Low complexity" evidence="1">
    <location>
        <begin position="24"/>
        <end position="35"/>
    </location>
</feature>
<dbReference type="GO" id="GO:0004674">
    <property type="term" value="F:protein serine/threonine kinase activity"/>
    <property type="evidence" value="ECO:0007669"/>
    <property type="project" value="UniProtKB-KW"/>
</dbReference>
<feature type="compositionally biased region" description="Gly residues" evidence="1">
    <location>
        <begin position="48"/>
        <end position="82"/>
    </location>
</feature>
<feature type="region of interest" description="Disordered" evidence="1">
    <location>
        <begin position="20"/>
        <end position="86"/>
    </location>
</feature>
<sequence length="232" mass="24415">GARCGTDGGGAAGAMYYADHRSDGTGSASGRATAGQGTGKASETPGGKKNGTGATGATGATGGTGGNSGSGGNGGKTGGGGSIPANWVRVHAPEGFSLMLPPGWKRKVDGSQIDFTPDGGKRFVRIGIERSPDWQSSYLHQLDLERQVRKRLPDYRRLQLHSNTYRDRKGSRWEFTWTAGSGDAASGPQHAIEQSYMADDGTEYAIYFSVPAAQWPVASQQFPEILRSWRTS</sequence>
<dbReference type="EMBL" id="JAPHNL010000002">
    <property type="protein sequence ID" value="MCX3058395.1"/>
    <property type="molecule type" value="Genomic_DNA"/>
</dbReference>
<protein>
    <submittedName>
        <fullName evidence="2">Serine/threonine protein kinase</fullName>
    </submittedName>
</protein>
<keyword evidence="2" id="KW-0723">Serine/threonine-protein kinase</keyword>
<keyword evidence="2" id="KW-0418">Kinase</keyword>
<accession>A0ABT3TNS8</accession>
<gene>
    <name evidence="2" type="ORF">OFY01_01130</name>
</gene>
<organism evidence="2 3">
    <name type="scientific">Streptomyces beihaiensis</name>
    <dbReference type="NCBI Taxonomy" id="2984495"/>
    <lineage>
        <taxon>Bacteria</taxon>
        <taxon>Bacillati</taxon>
        <taxon>Actinomycetota</taxon>
        <taxon>Actinomycetes</taxon>
        <taxon>Kitasatosporales</taxon>
        <taxon>Streptomycetaceae</taxon>
        <taxon>Streptomyces</taxon>
    </lineage>
</organism>
<feature type="non-terminal residue" evidence="2">
    <location>
        <position position="1"/>
    </location>
</feature>
<comment type="caution">
    <text evidence="2">The sequence shown here is derived from an EMBL/GenBank/DDBJ whole genome shotgun (WGS) entry which is preliminary data.</text>
</comment>
<evidence type="ECO:0000256" key="1">
    <source>
        <dbReference type="SAM" id="MobiDB-lite"/>
    </source>
</evidence>
<evidence type="ECO:0000313" key="3">
    <source>
        <dbReference type="Proteomes" id="UP001163064"/>
    </source>
</evidence>
<dbReference type="Proteomes" id="UP001163064">
    <property type="component" value="Unassembled WGS sequence"/>
</dbReference>
<keyword evidence="2" id="KW-0808">Transferase</keyword>
<reference evidence="2" key="1">
    <citation type="submission" date="2022-10" db="EMBL/GenBank/DDBJ databases">
        <title>Streptomyces beihaiensis sp. nov., a chitin degrading actinobacterium, isolated from shrimp pond soil.</title>
        <authorList>
            <person name="Xie J."/>
            <person name="Shen N."/>
        </authorList>
    </citation>
    <scope>NUCLEOTIDE SEQUENCE</scope>
    <source>
        <strain evidence="2">GXMU-J5</strain>
    </source>
</reference>
<name>A0ABT3TNS8_9ACTN</name>
<proteinExistence type="predicted"/>